<dbReference type="GO" id="GO:0003755">
    <property type="term" value="F:peptidyl-prolyl cis-trans isomerase activity"/>
    <property type="evidence" value="ECO:0007669"/>
    <property type="project" value="InterPro"/>
</dbReference>
<feature type="non-terminal residue" evidence="3">
    <location>
        <position position="241"/>
    </location>
</feature>
<evidence type="ECO:0000313" key="3">
    <source>
        <dbReference type="EMBL" id="SVB43748.1"/>
    </source>
</evidence>
<dbReference type="InterPro" id="IPR036873">
    <property type="entry name" value="Rhodanese-like_dom_sf"/>
</dbReference>
<proteinExistence type="predicted"/>
<dbReference type="AlphaFoldDB" id="A0A382DZD3"/>
<sequence length="241" mass="27518">MIRVRASQIFTHSMEDVVAAKKLLDAGTSFEETVEKYSTCPSKKNGGDLGWMPEGNLQSIMGQDISEDKLGEIIGPVHSQYGYHILRISEIEIEKIEGPFTPDLAMEEANRIFPELHSLLFKQFRIGMPVTPYKQEETINSVCKNHNVSIQSALDVLNKEFSEKNISIISCEELKKQIDAGNKPVLLDIRESWERDISKIEGSHIINAENNEHVLSSFQKNREMVLIDWKQDRSPSFQKWL</sequence>
<feature type="domain" description="PpiC" evidence="1">
    <location>
        <begin position="1"/>
        <end position="90"/>
    </location>
</feature>
<organism evidence="3">
    <name type="scientific">marine metagenome</name>
    <dbReference type="NCBI Taxonomy" id="408172"/>
    <lineage>
        <taxon>unclassified sequences</taxon>
        <taxon>metagenomes</taxon>
        <taxon>ecological metagenomes</taxon>
    </lineage>
</organism>
<dbReference type="InterPro" id="IPR046357">
    <property type="entry name" value="PPIase_dom_sf"/>
</dbReference>
<evidence type="ECO:0000259" key="1">
    <source>
        <dbReference type="PROSITE" id="PS50198"/>
    </source>
</evidence>
<accession>A0A382DZD3</accession>
<dbReference type="EMBL" id="UINC01041879">
    <property type="protein sequence ID" value="SVB43748.1"/>
    <property type="molecule type" value="Genomic_DNA"/>
</dbReference>
<dbReference type="InterPro" id="IPR050245">
    <property type="entry name" value="PrsA_foldase"/>
</dbReference>
<protein>
    <submittedName>
        <fullName evidence="3">Uncharacterized protein</fullName>
    </submittedName>
</protein>
<dbReference type="SUPFAM" id="SSF54534">
    <property type="entry name" value="FKBP-like"/>
    <property type="match status" value="1"/>
</dbReference>
<dbReference type="Pfam" id="PF00639">
    <property type="entry name" value="Rotamase"/>
    <property type="match status" value="1"/>
</dbReference>
<dbReference type="PROSITE" id="PS50206">
    <property type="entry name" value="RHODANESE_3"/>
    <property type="match status" value="1"/>
</dbReference>
<dbReference type="Pfam" id="PF00581">
    <property type="entry name" value="Rhodanese"/>
    <property type="match status" value="1"/>
</dbReference>
<dbReference type="SUPFAM" id="SSF52821">
    <property type="entry name" value="Rhodanese/Cell cycle control phosphatase"/>
    <property type="match status" value="1"/>
</dbReference>
<dbReference type="Gene3D" id="3.40.250.10">
    <property type="entry name" value="Rhodanese-like domain"/>
    <property type="match status" value="1"/>
</dbReference>
<gene>
    <name evidence="3" type="ORF">METZ01_LOCUS196602</name>
</gene>
<feature type="domain" description="Rhodanese" evidence="2">
    <location>
        <begin position="180"/>
        <end position="241"/>
    </location>
</feature>
<evidence type="ECO:0000259" key="2">
    <source>
        <dbReference type="PROSITE" id="PS50206"/>
    </source>
</evidence>
<dbReference type="CDD" id="cd00158">
    <property type="entry name" value="RHOD"/>
    <property type="match status" value="1"/>
</dbReference>
<name>A0A382DZD3_9ZZZZ</name>
<dbReference type="PANTHER" id="PTHR47245">
    <property type="entry name" value="PEPTIDYLPROLYL ISOMERASE"/>
    <property type="match status" value="1"/>
</dbReference>
<dbReference type="PANTHER" id="PTHR47245:SF2">
    <property type="entry name" value="PEPTIDYL-PROLYL CIS-TRANS ISOMERASE HP_0175-RELATED"/>
    <property type="match status" value="1"/>
</dbReference>
<reference evidence="3" key="1">
    <citation type="submission" date="2018-05" db="EMBL/GenBank/DDBJ databases">
        <authorList>
            <person name="Lanie J.A."/>
            <person name="Ng W.-L."/>
            <person name="Kazmierczak K.M."/>
            <person name="Andrzejewski T.M."/>
            <person name="Davidsen T.M."/>
            <person name="Wayne K.J."/>
            <person name="Tettelin H."/>
            <person name="Glass J.I."/>
            <person name="Rusch D."/>
            <person name="Podicherti R."/>
            <person name="Tsui H.-C.T."/>
            <person name="Winkler M.E."/>
        </authorList>
    </citation>
    <scope>NUCLEOTIDE SEQUENCE</scope>
</reference>
<dbReference type="InterPro" id="IPR000297">
    <property type="entry name" value="PPIase_PpiC"/>
</dbReference>
<dbReference type="Gene3D" id="3.10.50.40">
    <property type="match status" value="1"/>
</dbReference>
<dbReference type="InterPro" id="IPR001763">
    <property type="entry name" value="Rhodanese-like_dom"/>
</dbReference>
<dbReference type="PROSITE" id="PS50198">
    <property type="entry name" value="PPIC_PPIASE_2"/>
    <property type="match status" value="1"/>
</dbReference>